<proteinExistence type="predicted"/>
<keyword evidence="2" id="KW-1185">Reference proteome</keyword>
<dbReference type="SUPFAM" id="SSF53474">
    <property type="entry name" value="alpha/beta-Hydrolases"/>
    <property type="match status" value="1"/>
</dbReference>
<evidence type="ECO:0000313" key="2">
    <source>
        <dbReference type="Proteomes" id="UP000516437"/>
    </source>
</evidence>
<accession>A0A6A1W7S7</accession>
<name>A0A6A1W7S7_9ROSI</name>
<dbReference type="InterPro" id="IPR029058">
    <property type="entry name" value="AB_hydrolase_fold"/>
</dbReference>
<reference evidence="1 2" key="1">
    <citation type="journal article" date="2019" name="Plant Biotechnol. J.">
        <title>The red bayberry genome and genetic basis of sex determination.</title>
        <authorList>
            <person name="Jia H.M."/>
            <person name="Jia H.J."/>
            <person name="Cai Q.L."/>
            <person name="Wang Y."/>
            <person name="Zhao H.B."/>
            <person name="Yang W.F."/>
            <person name="Wang G.Y."/>
            <person name="Li Y.H."/>
            <person name="Zhan D.L."/>
            <person name="Shen Y.T."/>
            <person name="Niu Q.F."/>
            <person name="Chang L."/>
            <person name="Qiu J."/>
            <person name="Zhao L."/>
            <person name="Xie H.B."/>
            <person name="Fu W.Y."/>
            <person name="Jin J."/>
            <person name="Li X.W."/>
            <person name="Jiao Y."/>
            <person name="Zhou C.C."/>
            <person name="Tu T."/>
            <person name="Chai C.Y."/>
            <person name="Gao J.L."/>
            <person name="Fan L.J."/>
            <person name="van de Weg E."/>
            <person name="Wang J.Y."/>
            <person name="Gao Z.S."/>
        </authorList>
    </citation>
    <scope>NUCLEOTIDE SEQUENCE [LARGE SCALE GENOMIC DNA]</scope>
    <source>
        <tissue evidence="1">Leaves</tissue>
    </source>
</reference>
<dbReference type="PANTHER" id="PTHR12265">
    <property type="entry name" value="TRANSMEMBRANE PROTEIN 53"/>
    <property type="match status" value="1"/>
</dbReference>
<sequence length="407" mass="46359">MWGFGGKYYWGRRERGGKTEGIVVIFAWMSSQERHVRSYVELYSSLGWNSLVCHSEFLNMFFPEKATSLAVDILNELVQELKIRPCPVVLASFSGGPKACMYKVLQLIEGKIERQRNMDDLRLVRDSISGHIYDSSPVDFTSDLGTRFVLHPSVFKMSHPPRLASWIAHGIASGLDTLFLSRFESQRAEYWQTLYSSISMQAPYLVLCSMNDDLAPYEVICNFAQRIQDLGGDIKLVKWKDSPHVGHFRQYTIDYKAAVIELLGKAAKVYSQRIRRLEGERMGIEGTLDEIPEPIYDLRKAKMNSNSFHQVPVGPSDRYLSPTSMEYYDGRDVGPVQDGRHEGLIHLHTLPSISAHGVLGQILFDVCVPKNVEDWDIKPSPLNGQQFTATRRHAPFNPLKCIRRSRL</sequence>
<dbReference type="InterPro" id="IPR008547">
    <property type="entry name" value="DUF829_TMEM53"/>
</dbReference>
<dbReference type="Pfam" id="PF05705">
    <property type="entry name" value="DUF829"/>
    <property type="match status" value="1"/>
</dbReference>
<dbReference type="AlphaFoldDB" id="A0A6A1W7S7"/>
<evidence type="ECO:0000313" key="1">
    <source>
        <dbReference type="EMBL" id="KAB1220366.1"/>
    </source>
</evidence>
<gene>
    <name evidence="1" type="ORF">CJ030_MR3G009826</name>
</gene>
<dbReference type="PANTHER" id="PTHR12265:SF0">
    <property type="entry name" value="EXPRESSED PROTEIN"/>
    <property type="match status" value="1"/>
</dbReference>
<protein>
    <recommendedName>
        <fullName evidence="3">Transmembrane protein 53</fullName>
    </recommendedName>
</protein>
<evidence type="ECO:0008006" key="3">
    <source>
        <dbReference type="Google" id="ProtNLM"/>
    </source>
</evidence>
<dbReference type="EMBL" id="RXIC02000021">
    <property type="protein sequence ID" value="KAB1220366.1"/>
    <property type="molecule type" value="Genomic_DNA"/>
</dbReference>
<dbReference type="OrthoDB" id="77878at2759"/>
<dbReference type="Proteomes" id="UP000516437">
    <property type="component" value="Chromosome 3"/>
</dbReference>
<organism evidence="1 2">
    <name type="scientific">Morella rubra</name>
    <name type="common">Chinese bayberry</name>
    <dbReference type="NCBI Taxonomy" id="262757"/>
    <lineage>
        <taxon>Eukaryota</taxon>
        <taxon>Viridiplantae</taxon>
        <taxon>Streptophyta</taxon>
        <taxon>Embryophyta</taxon>
        <taxon>Tracheophyta</taxon>
        <taxon>Spermatophyta</taxon>
        <taxon>Magnoliopsida</taxon>
        <taxon>eudicotyledons</taxon>
        <taxon>Gunneridae</taxon>
        <taxon>Pentapetalae</taxon>
        <taxon>rosids</taxon>
        <taxon>fabids</taxon>
        <taxon>Fagales</taxon>
        <taxon>Myricaceae</taxon>
        <taxon>Morella</taxon>
    </lineage>
</organism>
<comment type="caution">
    <text evidence="1">The sequence shown here is derived from an EMBL/GenBank/DDBJ whole genome shotgun (WGS) entry which is preliminary data.</text>
</comment>